<dbReference type="Proteomes" id="UP000076555">
    <property type="component" value="Unassembled WGS sequence"/>
</dbReference>
<evidence type="ECO:0000256" key="2">
    <source>
        <dbReference type="ARBA" id="ARBA00022578"/>
    </source>
</evidence>
<evidence type="ECO:0000313" key="7">
    <source>
        <dbReference type="EMBL" id="KZL51005.1"/>
    </source>
</evidence>
<gene>
    <name evidence="7" type="ORF">A2T98_04510</name>
</gene>
<feature type="domain" description="Probable transposase IS891/IS1136/IS1341" evidence="5">
    <location>
        <begin position="180"/>
        <end position="285"/>
    </location>
</feature>
<keyword evidence="3" id="KW-0238">DNA-binding</keyword>
<feature type="domain" description="Cas12f1-like TNB" evidence="6">
    <location>
        <begin position="309"/>
        <end position="387"/>
    </location>
</feature>
<keyword evidence="4" id="KW-0233">DNA recombination</keyword>
<evidence type="ECO:0000256" key="4">
    <source>
        <dbReference type="ARBA" id="ARBA00023172"/>
    </source>
</evidence>
<comment type="caution">
    <text evidence="7">The sequence shown here is derived from an EMBL/GenBank/DDBJ whole genome shotgun (WGS) entry which is preliminary data.</text>
</comment>
<keyword evidence="2" id="KW-0815">Transposition</keyword>
<proteinExistence type="inferred from homology"/>
<dbReference type="RefSeq" id="WP_063871741.1">
    <property type="nucleotide sequence ID" value="NZ_CAWMRI010000053.1"/>
</dbReference>
<accession>A0A161VUH3</accession>
<evidence type="ECO:0000256" key="3">
    <source>
        <dbReference type="ARBA" id="ARBA00023125"/>
    </source>
</evidence>
<dbReference type="NCBIfam" id="TIGR01766">
    <property type="entry name" value="IS200/IS605 family accessory protein TnpB-like domain"/>
    <property type="match status" value="1"/>
</dbReference>
<reference evidence="7 8" key="1">
    <citation type="submission" date="2016-04" db="EMBL/GenBank/DDBJ databases">
        <title>Draft Genome Assembly of the Bloom-forming Cyanobacterium Nodularia spumigena Strain CENA596 in Shrimp Production Ponds.</title>
        <authorList>
            <person name="Popin R.V."/>
            <person name="Rigonato J."/>
            <person name="Abreu V.A."/>
            <person name="Andreote A.P."/>
            <person name="Silveira S.B."/>
            <person name="Odebrecht C."/>
            <person name="Fiore M.F."/>
        </authorList>
    </citation>
    <scope>NUCLEOTIDE SEQUENCE [LARGE SCALE GENOMIC DNA]</scope>
    <source>
        <strain evidence="7 8">CENA596</strain>
    </source>
</reference>
<dbReference type="Pfam" id="PF01385">
    <property type="entry name" value="OrfB_IS605"/>
    <property type="match status" value="1"/>
</dbReference>
<dbReference type="OrthoDB" id="442799at2"/>
<dbReference type="GO" id="GO:0032196">
    <property type="term" value="P:transposition"/>
    <property type="evidence" value="ECO:0007669"/>
    <property type="project" value="UniProtKB-KW"/>
</dbReference>
<dbReference type="NCBIfam" id="NF040570">
    <property type="entry name" value="guided_TnpB"/>
    <property type="match status" value="1"/>
</dbReference>
<evidence type="ECO:0000256" key="1">
    <source>
        <dbReference type="ARBA" id="ARBA00008761"/>
    </source>
</evidence>
<organism evidence="7 8">
    <name type="scientific">Nodularia spumigena CENA596</name>
    <dbReference type="NCBI Taxonomy" id="1819295"/>
    <lineage>
        <taxon>Bacteria</taxon>
        <taxon>Bacillati</taxon>
        <taxon>Cyanobacteriota</taxon>
        <taxon>Cyanophyceae</taxon>
        <taxon>Nostocales</taxon>
        <taxon>Nodulariaceae</taxon>
        <taxon>Nodularia</taxon>
    </lineage>
</organism>
<dbReference type="InterPro" id="IPR010095">
    <property type="entry name" value="Cas12f1-like_TNB"/>
</dbReference>
<evidence type="ECO:0000259" key="5">
    <source>
        <dbReference type="Pfam" id="PF01385"/>
    </source>
</evidence>
<dbReference type="EMBL" id="LWAJ01000053">
    <property type="protein sequence ID" value="KZL51005.1"/>
    <property type="molecule type" value="Genomic_DNA"/>
</dbReference>
<dbReference type="GO" id="GO:0003677">
    <property type="term" value="F:DNA binding"/>
    <property type="evidence" value="ECO:0007669"/>
    <property type="project" value="UniProtKB-KW"/>
</dbReference>
<protein>
    <submittedName>
        <fullName evidence="7">Transposase</fullName>
    </submittedName>
</protein>
<name>A0A161VUH3_NODSP</name>
<dbReference type="AlphaFoldDB" id="A0A161VUH3"/>
<dbReference type="Pfam" id="PF07282">
    <property type="entry name" value="Cas12f1-like_TNB"/>
    <property type="match status" value="1"/>
</dbReference>
<dbReference type="GO" id="GO:0006310">
    <property type="term" value="P:DNA recombination"/>
    <property type="evidence" value="ECO:0007669"/>
    <property type="project" value="UniProtKB-KW"/>
</dbReference>
<evidence type="ECO:0000259" key="6">
    <source>
        <dbReference type="Pfam" id="PF07282"/>
    </source>
</evidence>
<sequence>MYLTQKNQIRGLKTNEFTALKELCRLSKNLYNVGLYTVRQYYFQERKHLKYESNYHHCKGNENYRMLNTDIAQQTLKVVDRTFRSFYGLITSVKSGSYSRKVRLPHYLPKDGYFPLIMPRVQVKDGKFRIPMSAAFKAEYGEIWIPFPERLNQETLKQVRILPKYNGRFFEVEFISEAKETPIETKSESAISIDLGLDNLATCIDTNGASFILDGKPLKSFNQWFNKENARLQSIKDLQKIKGTTERQARLTVNRNAKVRDYLNKAARYVINHCIEHRIDKLVVGFNIEMKQSINIGSRNNQNFVQIPHSSFRFKLKALCERYGIKYVEQEESYTSKASFLDNDTIPVFNADNPKKYEFSGRRVKRGLYRTQHGILVNSDCNGAANILRKSKHNALSGVSRGCLAQPLRVKIS</sequence>
<evidence type="ECO:0000313" key="8">
    <source>
        <dbReference type="Proteomes" id="UP000076555"/>
    </source>
</evidence>
<dbReference type="InterPro" id="IPR001959">
    <property type="entry name" value="Transposase"/>
</dbReference>
<comment type="similarity">
    <text evidence="1">In the C-terminal section; belongs to the transposase 35 family.</text>
</comment>